<dbReference type="OrthoDB" id="3252676at2"/>
<evidence type="ECO:0000313" key="7">
    <source>
        <dbReference type="Proteomes" id="UP000323142"/>
    </source>
</evidence>
<dbReference type="Gene3D" id="1.10.10.10">
    <property type="entry name" value="Winged helix-like DNA-binding domain superfamily/Winged helix DNA-binding domain"/>
    <property type="match status" value="1"/>
</dbReference>
<dbReference type="NCBIfam" id="TIGR03298">
    <property type="entry name" value="argP"/>
    <property type="match status" value="1"/>
</dbReference>
<dbReference type="Gene3D" id="3.40.190.290">
    <property type="match status" value="1"/>
</dbReference>
<dbReference type="NCBIfam" id="NF002964">
    <property type="entry name" value="PRK03635.1"/>
    <property type="match status" value="1"/>
</dbReference>
<dbReference type="InterPro" id="IPR005119">
    <property type="entry name" value="LysR_subst-bd"/>
</dbReference>
<evidence type="ECO:0000256" key="4">
    <source>
        <dbReference type="ARBA" id="ARBA00023163"/>
    </source>
</evidence>
<dbReference type="Pfam" id="PF03466">
    <property type="entry name" value="LysR_substrate"/>
    <property type="match status" value="1"/>
</dbReference>
<evidence type="ECO:0000256" key="3">
    <source>
        <dbReference type="ARBA" id="ARBA00023125"/>
    </source>
</evidence>
<organism evidence="6 7">
    <name type="scientific">Salinarimonas soli</name>
    <dbReference type="NCBI Taxonomy" id="1638099"/>
    <lineage>
        <taxon>Bacteria</taxon>
        <taxon>Pseudomonadati</taxon>
        <taxon>Pseudomonadota</taxon>
        <taxon>Alphaproteobacteria</taxon>
        <taxon>Hyphomicrobiales</taxon>
        <taxon>Salinarimonadaceae</taxon>
        <taxon>Salinarimonas</taxon>
    </lineage>
</organism>
<reference evidence="6 7" key="2">
    <citation type="submission" date="2019-09" db="EMBL/GenBank/DDBJ databases">
        <authorList>
            <person name="Jin C."/>
        </authorList>
    </citation>
    <scope>NUCLEOTIDE SEQUENCE [LARGE SCALE GENOMIC DNA]</scope>
    <source>
        <strain evidence="6 7">BN140002</strain>
    </source>
</reference>
<name>A0A5B2VBW2_9HYPH</name>
<accession>A0A5B2VBW2</accession>
<dbReference type="InterPro" id="IPR036390">
    <property type="entry name" value="WH_DNA-bd_sf"/>
</dbReference>
<evidence type="ECO:0000256" key="2">
    <source>
        <dbReference type="ARBA" id="ARBA00023015"/>
    </source>
</evidence>
<evidence type="ECO:0000256" key="1">
    <source>
        <dbReference type="ARBA" id="ARBA00009437"/>
    </source>
</evidence>
<dbReference type="InterPro" id="IPR000847">
    <property type="entry name" value="LysR_HTH_N"/>
</dbReference>
<keyword evidence="4" id="KW-0804">Transcription</keyword>
<dbReference type="SUPFAM" id="SSF53850">
    <property type="entry name" value="Periplasmic binding protein-like II"/>
    <property type="match status" value="1"/>
</dbReference>
<keyword evidence="3" id="KW-0238">DNA-binding</keyword>
<gene>
    <name evidence="6" type="ORF">F0L46_15040</name>
</gene>
<dbReference type="InterPro" id="IPR017685">
    <property type="entry name" value="ArgP"/>
</dbReference>
<dbReference type="Proteomes" id="UP000323142">
    <property type="component" value="Unassembled WGS sequence"/>
</dbReference>
<comment type="similarity">
    <text evidence="1">Belongs to the LysR transcriptional regulatory family.</text>
</comment>
<proteinExistence type="inferred from homology"/>
<keyword evidence="7" id="KW-1185">Reference proteome</keyword>
<comment type="caution">
    <text evidence="6">The sequence shown here is derived from an EMBL/GenBank/DDBJ whole genome shotgun (WGS) entry which is preliminary data.</text>
</comment>
<dbReference type="SUPFAM" id="SSF46785">
    <property type="entry name" value="Winged helix' DNA-binding domain"/>
    <property type="match status" value="1"/>
</dbReference>
<dbReference type="Pfam" id="PF00126">
    <property type="entry name" value="HTH_1"/>
    <property type="match status" value="1"/>
</dbReference>
<dbReference type="InterPro" id="IPR050176">
    <property type="entry name" value="LTTR"/>
</dbReference>
<dbReference type="RefSeq" id="WP_149818951.1">
    <property type="nucleotide sequence ID" value="NZ_VUOA01000027.1"/>
</dbReference>
<dbReference type="PANTHER" id="PTHR30579">
    <property type="entry name" value="TRANSCRIPTIONAL REGULATOR"/>
    <property type="match status" value="1"/>
</dbReference>
<evidence type="ECO:0000313" key="6">
    <source>
        <dbReference type="EMBL" id="KAA2236454.1"/>
    </source>
</evidence>
<protein>
    <submittedName>
        <fullName evidence="6">LysR family transcriptional regulator ArgP</fullName>
    </submittedName>
</protein>
<reference evidence="6 7" key="1">
    <citation type="submission" date="2019-09" db="EMBL/GenBank/DDBJ databases">
        <title>Salinarimonas rosea gen. nov., sp. nov., a new member of the a-2 subgroup of the Proteobacteria.</title>
        <authorList>
            <person name="Liu J."/>
        </authorList>
    </citation>
    <scope>NUCLEOTIDE SEQUENCE [LARGE SCALE GENOMIC DNA]</scope>
    <source>
        <strain evidence="6 7">BN140002</strain>
    </source>
</reference>
<dbReference type="InterPro" id="IPR036388">
    <property type="entry name" value="WH-like_DNA-bd_sf"/>
</dbReference>
<feature type="domain" description="HTH lysR-type" evidence="5">
    <location>
        <begin position="2"/>
        <end position="58"/>
    </location>
</feature>
<sequence>MLDYAGLSALAAVVRQGSFERAAAAVGVTPSAVSQRVRALEERMGTVLVIRGQPCQATTAGARLCAHVERVTLLEGELVSDLPELGHLGPGAPATPTIRVAVNSDSLGSWFMPAAAAFADSSGALLDIVLDDEEHTADRLRSGEVLAAITTHGDPVQGCRTICLGGLVYVATASPAFICRWFADGVTPETLARAPHLRFDRRDELQVRWARDAFAVALEGPVHWVPATQGFVDGTLAGLGWAMNPVLLAQKHLEAGRLIEFVPGARLEVTLYWQCARLGGRLLDGLTRAVTDVARLQLRGQFSTTVTTRKI</sequence>
<dbReference type="PROSITE" id="PS50931">
    <property type="entry name" value="HTH_LYSR"/>
    <property type="match status" value="1"/>
</dbReference>
<evidence type="ECO:0000259" key="5">
    <source>
        <dbReference type="PROSITE" id="PS50931"/>
    </source>
</evidence>
<dbReference type="NCBIfam" id="NF009888">
    <property type="entry name" value="PRK13348.1"/>
    <property type="match status" value="1"/>
</dbReference>
<dbReference type="AlphaFoldDB" id="A0A5B2VBW2"/>
<dbReference type="GO" id="GO:0003700">
    <property type="term" value="F:DNA-binding transcription factor activity"/>
    <property type="evidence" value="ECO:0007669"/>
    <property type="project" value="InterPro"/>
</dbReference>
<keyword evidence="2" id="KW-0805">Transcription regulation</keyword>
<dbReference type="PANTHER" id="PTHR30579:SF2">
    <property type="entry name" value="HTH-TYPE TRANSCRIPTIONAL REGULATOR ARGP"/>
    <property type="match status" value="1"/>
</dbReference>
<dbReference type="GO" id="GO:0003677">
    <property type="term" value="F:DNA binding"/>
    <property type="evidence" value="ECO:0007669"/>
    <property type="project" value="UniProtKB-KW"/>
</dbReference>
<dbReference type="EMBL" id="VUOA01000027">
    <property type="protein sequence ID" value="KAA2236454.1"/>
    <property type="molecule type" value="Genomic_DNA"/>
</dbReference>